<evidence type="ECO:0000313" key="4">
    <source>
        <dbReference type="EMBL" id="CAA9347352.1"/>
    </source>
</evidence>
<dbReference type="InterPro" id="IPR011009">
    <property type="entry name" value="Kinase-like_dom_sf"/>
</dbReference>
<dbReference type="AlphaFoldDB" id="A0A6J4M1G4"/>
<dbReference type="PROSITE" id="PS00318">
    <property type="entry name" value="HMG_COA_REDUCTASE_2"/>
    <property type="match status" value="1"/>
</dbReference>
<reference evidence="4" key="1">
    <citation type="submission" date="2020-02" db="EMBL/GenBank/DDBJ databases">
        <authorList>
            <person name="Meier V. D."/>
        </authorList>
    </citation>
    <scope>NUCLEOTIDE SEQUENCE</scope>
    <source>
        <strain evidence="4">AVDCRST_MAG11</strain>
    </source>
</reference>
<dbReference type="PRINTS" id="PR00071">
    <property type="entry name" value="HMGCOARDTASE"/>
</dbReference>
<feature type="region of interest" description="Disordered" evidence="3">
    <location>
        <begin position="1"/>
        <end position="31"/>
    </location>
</feature>
<dbReference type="PROSITE" id="PS50065">
    <property type="entry name" value="HMG_COA_REDUCTASE_4"/>
    <property type="match status" value="1"/>
</dbReference>
<evidence type="ECO:0000256" key="3">
    <source>
        <dbReference type="SAM" id="MobiDB-lite"/>
    </source>
</evidence>
<comment type="similarity">
    <text evidence="1">Belongs to the HMG-CoA reductase family.</text>
</comment>
<dbReference type="EC" id="1.1.1.34" evidence="4"/>
<dbReference type="SUPFAM" id="SSF56112">
    <property type="entry name" value="Protein kinase-like (PK-like)"/>
    <property type="match status" value="1"/>
</dbReference>
<dbReference type="InterPro" id="IPR023074">
    <property type="entry name" value="HMG_CoA_Rdtase_cat_sf"/>
</dbReference>
<dbReference type="InterPro" id="IPR009023">
    <property type="entry name" value="HMG_CoA_Rdtase_NAD(P)-bd_sf"/>
</dbReference>
<evidence type="ECO:0000256" key="2">
    <source>
        <dbReference type="ARBA" id="ARBA00023002"/>
    </source>
</evidence>
<dbReference type="SUPFAM" id="SSF56542">
    <property type="entry name" value="Substrate-binding domain of HMG-CoA reductase"/>
    <property type="match status" value="1"/>
</dbReference>
<dbReference type="InterPro" id="IPR009029">
    <property type="entry name" value="HMG_CoA_Rdtase_sub-bd_dom_sf"/>
</dbReference>
<keyword evidence="2 4" id="KW-0560">Oxidoreductase</keyword>
<dbReference type="Gene3D" id="3.90.1200.10">
    <property type="match status" value="1"/>
</dbReference>
<evidence type="ECO:0000256" key="1">
    <source>
        <dbReference type="ARBA" id="ARBA00007661"/>
    </source>
</evidence>
<proteinExistence type="inferred from homology"/>
<gene>
    <name evidence="4" type="ORF">AVDCRST_MAG11-3304</name>
</gene>
<dbReference type="InterPro" id="IPR023076">
    <property type="entry name" value="HMG_CoA_Rdtase_CS"/>
</dbReference>
<dbReference type="Gene3D" id="3.90.770.10">
    <property type="entry name" value="3-hydroxy-3-methylglutaryl-coenzyme A Reductase, Chain A, domain 2"/>
    <property type="match status" value="1"/>
</dbReference>
<protein>
    <submittedName>
        <fullName evidence="4">Hydroxymethylglutaryl-CoA reductase</fullName>
        <ecNumber evidence="4">1.1.1.34</ecNumber>
    </submittedName>
</protein>
<organism evidence="4">
    <name type="scientific">uncultured Gemmatimonadaceae bacterium</name>
    <dbReference type="NCBI Taxonomy" id="246130"/>
    <lineage>
        <taxon>Bacteria</taxon>
        <taxon>Pseudomonadati</taxon>
        <taxon>Gemmatimonadota</taxon>
        <taxon>Gemmatimonadia</taxon>
        <taxon>Gemmatimonadales</taxon>
        <taxon>Gemmatimonadaceae</taxon>
        <taxon>environmental samples</taxon>
    </lineage>
</organism>
<feature type="compositionally biased region" description="Low complexity" evidence="3">
    <location>
        <begin position="1"/>
        <end position="24"/>
    </location>
</feature>
<dbReference type="SUPFAM" id="SSF55035">
    <property type="entry name" value="NAD-binding domain of HMG-CoA reductase"/>
    <property type="match status" value="1"/>
</dbReference>
<sequence>MRPLELEGPPAAPAGAPARAAVAGEADDDRVPARGRYDEAARQERLAWLRRRTGRSLAPLAPMRLAADRLSRNVENAIGAVEVPVGIAGPLLFRGEAARGVVHAPFATTEGALVATASRGACALTAAGGVETRVLGQRMTRAPAFEFAALRDALAFAAWAADQLPELRARVGEVSRHARLRGVEPVVAGTVVHLLFSYETGDAAGQNMTTATTWHAMRWLLDAIPPHAARPVRQVIEANLSSDKKVSLAALGAGRGYAVRAECRLSDAVLRRWLKVGADELLAVHALMRGGSAHARMVGHNVNVANVVAALFTATGQDIACVHESSLGELTLERAEGGVLARLLLPGLALGTVGGGTHLPAQHALLELLGCTGPGTGRRLAEIVGGFCLGLDLSTLAAIATGEFATAHERLGRNRPAEPLAACDLGPAFFEPGLRRALAAPALVVRRVEALDGGPGASIAGDLTAARTGRLVGVVHRRLHHAGGPTDVVVKVKAVGGEVELMLQGLAAAGGPRLGAAFARHRDAVGFTGSHLRELGVYAQSDPRFTRHAPRVYGAVRDDARERYALVLERLHDVRLLDSADDPSGWGGREIEAALAGVGAVHAIWMGREAELVRQPWLGPVPSTVRMAAARPLWEALAEHAAEEHPALVDAASLERHQALVRSLPGWWARTEAMPRTLAHNDFNPRNVALRARGGALTLCAYDWELATLQLPQHDAAELLAFVLDERAERAEVAHYVERHRRAVQAAGAPVPDAAVWRDGFALALRDLLVNRFAVYLMGHAARRYGFVERSVRTLRHLIDLELETP</sequence>
<dbReference type="PANTHER" id="PTHR10572">
    <property type="entry name" value="3-HYDROXY-3-METHYLGLUTARYL-COENZYME A REDUCTASE"/>
    <property type="match status" value="1"/>
</dbReference>
<dbReference type="GO" id="GO:0015936">
    <property type="term" value="P:coenzyme A metabolic process"/>
    <property type="evidence" value="ECO:0007669"/>
    <property type="project" value="InterPro"/>
</dbReference>
<dbReference type="EMBL" id="CADCTU010000720">
    <property type="protein sequence ID" value="CAA9347352.1"/>
    <property type="molecule type" value="Genomic_DNA"/>
</dbReference>
<dbReference type="Pfam" id="PF00368">
    <property type="entry name" value="HMG-CoA_red"/>
    <property type="match status" value="1"/>
</dbReference>
<dbReference type="InterPro" id="IPR002202">
    <property type="entry name" value="HMG_CoA_Rdtase"/>
</dbReference>
<accession>A0A6J4M1G4</accession>
<dbReference type="PANTHER" id="PTHR10572:SF24">
    <property type="entry name" value="3-HYDROXY-3-METHYLGLUTARYL-COENZYME A REDUCTASE"/>
    <property type="match status" value="1"/>
</dbReference>
<dbReference type="Gene3D" id="3.30.70.420">
    <property type="entry name" value="Hydroxymethylglutaryl-CoA reductase, class I/II, NAD/NADP-binding domain"/>
    <property type="match status" value="1"/>
</dbReference>
<dbReference type="GO" id="GO:0004420">
    <property type="term" value="F:hydroxymethylglutaryl-CoA reductase (NADPH) activity"/>
    <property type="evidence" value="ECO:0007669"/>
    <property type="project" value="UniProtKB-EC"/>
</dbReference>
<name>A0A6J4M1G4_9BACT</name>